<organism evidence="2 3">
    <name type="scientific">Kluyvera sichuanensis</name>
    <dbReference type="NCBI Taxonomy" id="2725494"/>
    <lineage>
        <taxon>Bacteria</taxon>
        <taxon>Pseudomonadati</taxon>
        <taxon>Pseudomonadota</taxon>
        <taxon>Gammaproteobacteria</taxon>
        <taxon>Enterobacterales</taxon>
        <taxon>Enterobacteriaceae</taxon>
        <taxon>Kluyvera</taxon>
    </lineage>
</organism>
<dbReference type="PANTHER" id="PTHR42905">
    <property type="entry name" value="PHOSPHOENOLPYRUVATE CARBOXYLASE"/>
    <property type="match status" value="1"/>
</dbReference>
<keyword evidence="2" id="KW-0456">Lyase</keyword>
<gene>
    <name evidence="2" type="ORF">HII27_15240</name>
</gene>
<dbReference type="CDD" id="cd00377">
    <property type="entry name" value="ICL_PEPM"/>
    <property type="match status" value="1"/>
</dbReference>
<evidence type="ECO:0000313" key="2">
    <source>
        <dbReference type="EMBL" id="MBC1187066.1"/>
    </source>
</evidence>
<keyword evidence="1" id="KW-0479">Metal-binding</keyword>
<dbReference type="EMBL" id="JABBJF010000014">
    <property type="protein sequence ID" value="MBC1187066.1"/>
    <property type="molecule type" value="Genomic_DNA"/>
</dbReference>
<protein>
    <submittedName>
        <fullName evidence="2">Isocitrate lyase/phosphoenolpyruvate mutase family protein</fullName>
    </submittedName>
</protein>
<dbReference type="Pfam" id="PF13714">
    <property type="entry name" value="PEP_mutase"/>
    <property type="match status" value="1"/>
</dbReference>
<reference evidence="2 3" key="1">
    <citation type="submission" date="2020-04" db="EMBL/GenBank/DDBJ databases">
        <title>The draft genome of Kluyvera sichuanensis strain SCKS090646.</title>
        <authorList>
            <person name="Wei L."/>
            <person name="Liu L."/>
            <person name="Feng Y."/>
            <person name="Zong Z."/>
        </authorList>
    </citation>
    <scope>NUCLEOTIDE SEQUENCE [LARGE SCALE GENOMIC DNA]</scope>
    <source>
        <strain evidence="2 3">090646</strain>
    </source>
</reference>
<dbReference type="InterPro" id="IPR015813">
    <property type="entry name" value="Pyrv/PenolPyrv_kinase-like_dom"/>
</dbReference>
<dbReference type="InterPro" id="IPR040442">
    <property type="entry name" value="Pyrv_kinase-like_dom_sf"/>
</dbReference>
<name>A0ABR6RV95_9ENTR</name>
<evidence type="ECO:0000256" key="1">
    <source>
        <dbReference type="ARBA" id="ARBA00022723"/>
    </source>
</evidence>
<dbReference type="Gene3D" id="3.20.20.60">
    <property type="entry name" value="Phosphoenolpyruvate-binding domains"/>
    <property type="match status" value="1"/>
</dbReference>
<accession>A0ABR6RV95</accession>
<dbReference type="InterPro" id="IPR039556">
    <property type="entry name" value="ICL/PEPM"/>
</dbReference>
<keyword evidence="3" id="KW-1185">Reference proteome</keyword>
<dbReference type="SUPFAM" id="SSF51621">
    <property type="entry name" value="Phosphoenolpyruvate/pyruvate domain"/>
    <property type="match status" value="1"/>
</dbReference>
<dbReference type="GO" id="GO:0016829">
    <property type="term" value="F:lyase activity"/>
    <property type="evidence" value="ECO:0007669"/>
    <property type="project" value="UniProtKB-KW"/>
</dbReference>
<dbReference type="RefSeq" id="WP_185668685.1">
    <property type="nucleotide sequence ID" value="NZ_JABBJF010000014.1"/>
</dbReference>
<dbReference type="PANTHER" id="PTHR42905:SF16">
    <property type="entry name" value="CARBOXYPHOSPHONOENOLPYRUVATE PHOSPHONOMUTASE-LIKE PROTEIN (AFU_ORTHOLOGUE AFUA_5G07230)"/>
    <property type="match status" value="1"/>
</dbReference>
<comment type="caution">
    <text evidence="2">The sequence shown here is derived from an EMBL/GenBank/DDBJ whole genome shotgun (WGS) entry which is preliminary data.</text>
</comment>
<sequence length="258" mass="27991">MNFNQLHHQTHPLLIANVWDVPSALAAQNAGYQAMGTSSAAMAAMLGYADGEGLPFAELRYLVSRIRACTSLPLSVDMEAGYADCVDGIVENLLQLRALGVVGVNLEDSRVHNGVRRLIDTDCFAHQLREIHKALNASGCPLFLNVRTDAFLLGELDALQVTLSRITHYAANGADGLFVPCVHRLQDIATLVQQTTLPLNVMAVPDLADFATLAELGVRRISMGNAVHSAIQTQLNDLLLTLRHQPSFAGVFDDESHR</sequence>
<evidence type="ECO:0000313" key="3">
    <source>
        <dbReference type="Proteomes" id="UP000607331"/>
    </source>
</evidence>
<proteinExistence type="predicted"/>
<dbReference type="Proteomes" id="UP000607331">
    <property type="component" value="Unassembled WGS sequence"/>
</dbReference>